<gene>
    <name evidence="1" type="ORF">DET55_1519</name>
</gene>
<organism evidence="1 2">
    <name type="scientific">Bacillus mycoides</name>
    <dbReference type="NCBI Taxonomy" id="1405"/>
    <lineage>
        <taxon>Bacteria</taxon>
        <taxon>Bacillati</taxon>
        <taxon>Bacillota</taxon>
        <taxon>Bacilli</taxon>
        <taxon>Bacillales</taxon>
        <taxon>Bacillaceae</taxon>
        <taxon>Bacillus</taxon>
        <taxon>Bacillus cereus group</taxon>
    </lineage>
</organism>
<dbReference type="RefSeq" id="WP_113937311.1">
    <property type="nucleotide sequence ID" value="NZ_QTTY01000051.1"/>
</dbReference>
<comment type="caution">
    <text evidence="1">The sequence shown here is derived from an EMBL/GenBank/DDBJ whole genome shotgun (WGS) entry which is preliminary data.</text>
</comment>
<dbReference type="Proteomes" id="UP000256530">
    <property type="component" value="Unassembled WGS sequence"/>
</dbReference>
<evidence type="ECO:0000313" key="2">
    <source>
        <dbReference type="Proteomes" id="UP000256530"/>
    </source>
</evidence>
<dbReference type="EMBL" id="QTTY01000051">
    <property type="protein sequence ID" value="REF17030.1"/>
    <property type="molecule type" value="Genomic_DNA"/>
</dbReference>
<name>A0A3D9TLY8_BACMY</name>
<evidence type="ECO:0000313" key="1">
    <source>
        <dbReference type="EMBL" id="REF17030.1"/>
    </source>
</evidence>
<dbReference type="AlphaFoldDB" id="A0A3D9TLY8"/>
<protein>
    <submittedName>
        <fullName evidence="1">Uncharacterized protein</fullName>
    </submittedName>
</protein>
<proteinExistence type="predicted"/>
<reference evidence="1 2" key="1">
    <citation type="submission" date="2018-08" db="EMBL/GenBank/DDBJ databases">
        <title>Freshwater and sediment microbial communities from various areas in North America, analyzing microbe dynamics in response to fracking.</title>
        <authorList>
            <person name="Lamendella R."/>
        </authorList>
    </citation>
    <scope>NUCLEOTIDE SEQUENCE [LARGE SCALE GENOMIC DNA]</scope>
    <source>
        <strain evidence="1 2">DB-1</strain>
    </source>
</reference>
<accession>A0A3D9TLY8</accession>
<sequence>MFTILLIALICYMCFVVYKTRKHMLIEEKKKEKGPEPVERPVYWCPRKNRPIGREQERITAPTKEITLEKDVASIYDLVASSVQMNLGEEKKTLEQDKEVAKEVEYAEDFHHTPASEAGYDIPFPSDEDIPEELLEYEETFPELEQLPIPLETEHIFPIQQGVSGVDDMNLVKWTVKVIGREQGLTRVLNMSDNKRYWIHTEGEILPENQQLYIELQADSPYSYTLVEWRNRQLGNI</sequence>